<evidence type="ECO:0000313" key="2">
    <source>
        <dbReference type="EMBL" id="GIY54533.1"/>
    </source>
</evidence>
<keyword evidence="2" id="KW-0808">Transferase</keyword>
<proteinExistence type="predicted"/>
<dbReference type="Proteomes" id="UP001054945">
    <property type="component" value="Unassembled WGS sequence"/>
</dbReference>
<dbReference type="GO" id="GO:0016740">
    <property type="term" value="F:transferase activity"/>
    <property type="evidence" value="ECO:0007669"/>
    <property type="project" value="UniProtKB-KW"/>
</dbReference>
<comment type="caution">
    <text evidence="2">The sequence shown here is derived from an EMBL/GenBank/DDBJ whole genome shotgun (WGS) entry which is preliminary data.</text>
</comment>
<reference evidence="2 3" key="1">
    <citation type="submission" date="2021-06" db="EMBL/GenBank/DDBJ databases">
        <title>Caerostris extrusa draft genome.</title>
        <authorList>
            <person name="Kono N."/>
            <person name="Arakawa K."/>
        </authorList>
    </citation>
    <scope>NUCLEOTIDE SEQUENCE [LARGE SCALE GENOMIC DNA]</scope>
</reference>
<evidence type="ECO:0000313" key="3">
    <source>
        <dbReference type="Proteomes" id="UP001054945"/>
    </source>
</evidence>
<keyword evidence="3" id="KW-1185">Reference proteome</keyword>
<dbReference type="EMBL" id="BPLR01012523">
    <property type="protein sequence ID" value="GIY54533.1"/>
    <property type="molecule type" value="Genomic_DNA"/>
</dbReference>
<dbReference type="PROSITE" id="PS50005">
    <property type="entry name" value="TPR"/>
    <property type="match status" value="1"/>
</dbReference>
<dbReference type="AlphaFoldDB" id="A0AAV4U9R3"/>
<dbReference type="SMART" id="SM00028">
    <property type="entry name" value="TPR"/>
    <property type="match status" value="1"/>
</dbReference>
<dbReference type="Gene3D" id="1.25.40.10">
    <property type="entry name" value="Tetratricopeptide repeat domain"/>
    <property type="match status" value="1"/>
</dbReference>
<feature type="repeat" description="TPR" evidence="1">
    <location>
        <begin position="209"/>
        <end position="242"/>
    </location>
</feature>
<sequence length="248" mass="28123">MVVLIPGSGTSNGIYLGTAPTHHIGKRYRKRAMFKGKTTNELYEACLNSGLCEEHYAEVKELGEEAMFESKNAQKQALLYIRLHILDPILFGRPYNPEKMKVLFETAGYFSINEVCCSGVFFKSTRKPRTNTNTQNHFSKLLAAKSLDEKDVGCFNLCLKENFPSCDEGLIKVSYVATLLYVRNVTINVNLRNAIVQVEHDSVDLLEEGKQWNHIGNDAFKRLKWDEAIDAFSKALNFNPYNVCLHTT</sequence>
<keyword evidence="1" id="KW-0802">TPR repeat</keyword>
<dbReference type="InterPro" id="IPR011990">
    <property type="entry name" value="TPR-like_helical_dom_sf"/>
</dbReference>
<dbReference type="InterPro" id="IPR019734">
    <property type="entry name" value="TPR_rpt"/>
</dbReference>
<gene>
    <name evidence="2" type="primary">AVEN_196426_2</name>
    <name evidence="2" type="ORF">CEXT_401571</name>
</gene>
<organism evidence="2 3">
    <name type="scientific">Caerostris extrusa</name>
    <name type="common">Bark spider</name>
    <name type="synonym">Caerostris bankana</name>
    <dbReference type="NCBI Taxonomy" id="172846"/>
    <lineage>
        <taxon>Eukaryota</taxon>
        <taxon>Metazoa</taxon>
        <taxon>Ecdysozoa</taxon>
        <taxon>Arthropoda</taxon>
        <taxon>Chelicerata</taxon>
        <taxon>Arachnida</taxon>
        <taxon>Araneae</taxon>
        <taxon>Araneomorphae</taxon>
        <taxon>Entelegynae</taxon>
        <taxon>Araneoidea</taxon>
        <taxon>Araneidae</taxon>
        <taxon>Caerostris</taxon>
    </lineage>
</organism>
<dbReference type="SUPFAM" id="SSF48452">
    <property type="entry name" value="TPR-like"/>
    <property type="match status" value="1"/>
</dbReference>
<evidence type="ECO:0000256" key="1">
    <source>
        <dbReference type="PROSITE-ProRule" id="PRU00339"/>
    </source>
</evidence>
<name>A0AAV4U9R3_CAEEX</name>
<accession>A0AAV4U9R3</accession>
<protein>
    <submittedName>
        <fullName evidence="2">RING-type E3 ubiquitin transferase</fullName>
    </submittedName>
</protein>